<dbReference type="PROSITE" id="PS50893">
    <property type="entry name" value="ABC_TRANSPORTER_2"/>
    <property type="match status" value="2"/>
</dbReference>
<dbReference type="Pfam" id="PF24357">
    <property type="entry name" value="TMD0_ABC"/>
    <property type="match status" value="1"/>
</dbReference>
<dbReference type="InterPro" id="IPR050173">
    <property type="entry name" value="ABC_transporter_C-like"/>
</dbReference>
<organism evidence="12 13">
    <name type="scientific">Thielaviopsis punctulata</name>
    <dbReference type="NCBI Taxonomy" id="72032"/>
    <lineage>
        <taxon>Eukaryota</taxon>
        <taxon>Fungi</taxon>
        <taxon>Dikarya</taxon>
        <taxon>Ascomycota</taxon>
        <taxon>Pezizomycotina</taxon>
        <taxon>Sordariomycetes</taxon>
        <taxon>Hypocreomycetidae</taxon>
        <taxon>Microascales</taxon>
        <taxon>Ceratocystidaceae</taxon>
        <taxon>Thielaviopsis</taxon>
    </lineage>
</organism>
<evidence type="ECO:0000259" key="10">
    <source>
        <dbReference type="PROSITE" id="PS50893"/>
    </source>
</evidence>
<dbReference type="SUPFAM" id="SSF52540">
    <property type="entry name" value="P-loop containing nucleoside triphosphate hydrolases"/>
    <property type="match status" value="2"/>
</dbReference>
<feature type="transmembrane region" description="Helical" evidence="9">
    <location>
        <begin position="392"/>
        <end position="414"/>
    </location>
</feature>
<feature type="domain" description="ABC transmembrane type-1" evidence="11">
    <location>
        <begin position="284"/>
        <end position="558"/>
    </location>
</feature>
<evidence type="ECO:0000256" key="3">
    <source>
        <dbReference type="ARBA" id="ARBA00022475"/>
    </source>
</evidence>
<dbReference type="SMART" id="SM00382">
    <property type="entry name" value="AAA"/>
    <property type="match status" value="2"/>
</dbReference>
<dbReference type="InterPro" id="IPR003439">
    <property type="entry name" value="ABC_transporter-like_ATP-bd"/>
</dbReference>
<dbReference type="Gene3D" id="3.40.50.300">
    <property type="entry name" value="P-loop containing nucleotide triphosphate hydrolases"/>
    <property type="match status" value="2"/>
</dbReference>
<keyword evidence="4 9" id="KW-0812">Transmembrane</keyword>
<dbReference type="PANTHER" id="PTHR24223:SF345">
    <property type="entry name" value="ABC MULTIDRUG TRANSPORTER (EUROFUNG)"/>
    <property type="match status" value="1"/>
</dbReference>
<gene>
    <name evidence="12" type="ORF">TD95_005155</name>
</gene>
<feature type="non-terminal residue" evidence="12">
    <location>
        <position position="1505"/>
    </location>
</feature>
<dbReference type="InterPro" id="IPR036640">
    <property type="entry name" value="ABC1_TM_sf"/>
</dbReference>
<dbReference type="Pfam" id="PF00005">
    <property type="entry name" value="ABC_tran"/>
    <property type="match status" value="2"/>
</dbReference>
<dbReference type="InterPro" id="IPR017871">
    <property type="entry name" value="ABC_transporter-like_CS"/>
</dbReference>
<feature type="transmembrane region" description="Helical" evidence="9">
    <location>
        <begin position="530"/>
        <end position="550"/>
    </location>
</feature>
<keyword evidence="7 9" id="KW-1133">Transmembrane helix</keyword>
<dbReference type="PROSITE" id="PS50929">
    <property type="entry name" value="ABC_TM1F"/>
    <property type="match status" value="2"/>
</dbReference>
<dbReference type="FunFam" id="1.20.1560.10:FF:000055">
    <property type="entry name" value="ABC multidrug transporter (Eurofung)"/>
    <property type="match status" value="1"/>
</dbReference>
<feature type="domain" description="ABC transmembrane type-1" evidence="11">
    <location>
        <begin position="915"/>
        <end position="1190"/>
    </location>
</feature>
<dbReference type="Proteomes" id="UP000033483">
    <property type="component" value="Unassembled WGS sequence"/>
</dbReference>
<feature type="transmembrane region" description="Helical" evidence="9">
    <location>
        <begin position="420"/>
        <end position="443"/>
    </location>
</feature>
<feature type="transmembrane region" description="Helical" evidence="9">
    <location>
        <begin position="1161"/>
        <end position="1182"/>
    </location>
</feature>
<keyword evidence="5" id="KW-0547">Nucleotide-binding</keyword>
<keyword evidence="6" id="KW-0067">ATP-binding</keyword>
<dbReference type="PANTHER" id="PTHR24223">
    <property type="entry name" value="ATP-BINDING CASSETTE SUB-FAMILY C"/>
    <property type="match status" value="1"/>
</dbReference>
<evidence type="ECO:0000256" key="4">
    <source>
        <dbReference type="ARBA" id="ARBA00022692"/>
    </source>
</evidence>
<name>A0A0F4ZJE6_9PEZI</name>
<accession>A0A0F4ZJE6</accession>
<dbReference type="EMBL" id="LAEV01000284">
    <property type="protein sequence ID" value="KKA30744.1"/>
    <property type="molecule type" value="Genomic_DNA"/>
</dbReference>
<dbReference type="GO" id="GO:0005886">
    <property type="term" value="C:plasma membrane"/>
    <property type="evidence" value="ECO:0007669"/>
    <property type="project" value="UniProtKB-SubCell"/>
</dbReference>
<feature type="domain" description="ABC transporter" evidence="10">
    <location>
        <begin position="1227"/>
        <end position="1495"/>
    </location>
</feature>
<feature type="transmembrane region" description="Helical" evidence="9">
    <location>
        <begin position="160"/>
        <end position="182"/>
    </location>
</feature>
<dbReference type="GO" id="GO:0140359">
    <property type="term" value="F:ABC-type transporter activity"/>
    <property type="evidence" value="ECO:0007669"/>
    <property type="project" value="InterPro"/>
</dbReference>
<dbReference type="InterPro" id="IPR044726">
    <property type="entry name" value="ABCC_6TM_D2"/>
</dbReference>
<keyword evidence="13" id="KW-1185">Reference proteome</keyword>
<evidence type="ECO:0000256" key="5">
    <source>
        <dbReference type="ARBA" id="ARBA00022741"/>
    </source>
</evidence>
<dbReference type="InterPro" id="IPR011527">
    <property type="entry name" value="ABC1_TM_dom"/>
</dbReference>
<feature type="transmembrane region" description="Helical" evidence="9">
    <location>
        <begin position="914"/>
        <end position="937"/>
    </location>
</feature>
<evidence type="ECO:0000256" key="9">
    <source>
        <dbReference type="SAM" id="Phobius"/>
    </source>
</evidence>
<evidence type="ECO:0000313" key="12">
    <source>
        <dbReference type="EMBL" id="KKA30744.1"/>
    </source>
</evidence>
<evidence type="ECO:0000256" key="8">
    <source>
        <dbReference type="ARBA" id="ARBA00023136"/>
    </source>
</evidence>
<dbReference type="SUPFAM" id="SSF90123">
    <property type="entry name" value="ABC transporter transmembrane region"/>
    <property type="match status" value="2"/>
</dbReference>
<dbReference type="FunFam" id="1.20.1560.10:FF:000066">
    <property type="entry name" value="ABC multidrug transporter (Eurofung)"/>
    <property type="match status" value="1"/>
</dbReference>
<protein>
    <recommendedName>
        <fullName evidence="14">ABC transporter</fullName>
    </recommendedName>
</protein>
<feature type="transmembrane region" description="Helical" evidence="9">
    <location>
        <begin position="68"/>
        <end position="88"/>
    </location>
</feature>
<keyword evidence="2" id="KW-0813">Transport</keyword>
<dbReference type="Gene3D" id="1.20.1560.10">
    <property type="entry name" value="ABC transporter type 1, transmembrane domain"/>
    <property type="match status" value="2"/>
</dbReference>
<evidence type="ECO:0000256" key="2">
    <source>
        <dbReference type="ARBA" id="ARBA00022448"/>
    </source>
</evidence>
<feature type="domain" description="ABC transporter" evidence="10">
    <location>
        <begin position="617"/>
        <end position="853"/>
    </location>
</feature>
<feature type="transmembrane region" description="Helical" evidence="9">
    <location>
        <begin position="30"/>
        <end position="48"/>
    </location>
</feature>
<evidence type="ECO:0008006" key="14">
    <source>
        <dbReference type="Google" id="ProtNLM"/>
    </source>
</evidence>
<evidence type="ECO:0000256" key="7">
    <source>
        <dbReference type="ARBA" id="ARBA00022989"/>
    </source>
</evidence>
<proteinExistence type="predicted"/>
<evidence type="ECO:0000256" key="1">
    <source>
        <dbReference type="ARBA" id="ARBA00004651"/>
    </source>
</evidence>
<dbReference type="Pfam" id="PF00664">
    <property type="entry name" value="ABC_membrane"/>
    <property type="match status" value="1"/>
</dbReference>
<dbReference type="InterPro" id="IPR003593">
    <property type="entry name" value="AAA+_ATPase"/>
</dbReference>
<dbReference type="InterPro" id="IPR056227">
    <property type="entry name" value="TMD0_ABC"/>
</dbReference>
<dbReference type="GO" id="GO:0016887">
    <property type="term" value="F:ATP hydrolysis activity"/>
    <property type="evidence" value="ECO:0007669"/>
    <property type="project" value="InterPro"/>
</dbReference>
<comment type="caution">
    <text evidence="12">The sequence shown here is derived from an EMBL/GenBank/DDBJ whole genome shotgun (WGS) entry which is preliminary data.</text>
</comment>
<evidence type="ECO:0000259" key="11">
    <source>
        <dbReference type="PROSITE" id="PS50929"/>
    </source>
</evidence>
<evidence type="ECO:0000256" key="6">
    <source>
        <dbReference type="ARBA" id="ARBA00022840"/>
    </source>
</evidence>
<feature type="transmembrane region" description="Helical" evidence="9">
    <location>
        <begin position="949"/>
        <end position="973"/>
    </location>
</feature>
<dbReference type="CDD" id="cd18580">
    <property type="entry name" value="ABC_6TM_ABCC_D2"/>
    <property type="match status" value="1"/>
</dbReference>
<keyword evidence="8 9" id="KW-0472">Membrane</keyword>
<dbReference type="OrthoDB" id="6500128at2759"/>
<feature type="transmembrane region" description="Helical" evidence="9">
    <location>
        <begin position="1134"/>
        <end position="1155"/>
    </location>
</feature>
<comment type="subcellular location">
    <subcellularLocation>
        <location evidence="1">Cell membrane</location>
        <topology evidence="1">Multi-pass membrane protein</topology>
    </subcellularLocation>
</comment>
<reference evidence="12 13" key="1">
    <citation type="submission" date="2015-03" db="EMBL/GenBank/DDBJ databases">
        <authorList>
            <person name="Radwan O."/>
            <person name="Al-Naeli F.A."/>
            <person name="Rendon G.A."/>
            <person name="Fields C."/>
        </authorList>
    </citation>
    <scope>NUCLEOTIDE SEQUENCE [LARGE SCALE GENOMIC DNA]</scope>
    <source>
        <strain evidence="12">CR-DP1</strain>
    </source>
</reference>
<sequence>MADCSNDGSFGPTVLGCRGNFDFTLTFENIFMSVVPSAIFTLAAIIRLMCLRGRNNVVSGHRLQMSKVVAITMLATVQLALLLLQTTQPSSDTINEHQRVGLSLASTSMMLVVCLFMLPLSYIEHVRTVRPSMVISFYLLVTLLLDVAQLRTAWLVAGPFFSSLLARLQTCSFSIKLLLLLLETASKARWTHWDLQEHSPEETSGLIGLSLYAWLNRLFLRGYSKVLAIDDLYPLDPALQCRGLHRRFAEAMKTTHFKGKAFGVPLLLFKTMPSAFLLPIIPELILVALTYCQPFFMTAMLKYLIFNSVAPDTFEGSSAMGYGLIGAAALIYLGIAIFTAIAHYLTSRCVYMIRACLSIAIYSKTASSQSSALEHAAPVTLMSSDLERITTAASLIHVLWVSLIEGAVGSWLLYNQLGGAFAAPIVTIIVSALAVAVLAVPVATRQRTWLMQIEKRVGLTSSVIATMKSSKISGITEPIAAVVRRMRVSEISAGSRWRALLVVVVTISMCPPNLVPVFAFAVAGKSLNATTIYTSMTFMLLLTSPLTQLMQIVAPLQTAMACLVRVREFLEREDHVDFRNSTQAIPLLNKASTDQLLTYPCHWNQEIPLHSMSNRFPEDEEVAMSISCGFFGWTPETHVLKDINVLIPRGKLTIVVGPVASGKSTLCKVLLGEVPCASGDVRVRSRRGCIGFCNQTPFLLNASLKQNIIGFSPFDQPKYDAVIQATMLAQDILRLPSGDGKNIGSNGIMLSGGQKQRVSLARALYLDSDVMIFDDVLGGLDNDTETEVVTRVFSSEGLIKTRGATALLCTHSIRHLHIADHIIALGSDGRVIEQGSFSELMRENRYIASLGLKVWDSDTETIAPETPTHDVDIGLQSAVGSETDHLEAELDRARQLGDFSVYAEYFRNTGVLNVVLFAVTSVVYGFTGSFSTVWLGFWTENKYGYSHSVYLGVFGLLRGVQTLSIAVGFYFTIIRMVRSSGTKLHNGILNSIMQAPLSFFTKTDTGVVTNLFSQDLGLVDLELPTSLAHLGANLTTAIATAFVIALASPYLAISYPVLVLVLWVLQKFYLRTSRQLRMLDLEAKSPLYSHFLDTIHGIVTIRAFGWSKANLDQNYNLVDRSQRPAYLLVMIQQWLMLVLNIIVAFMAIMLVTLATQLNASVGFAGASFISLISFGTTLADLISMYTMVETSIGAVARLRTFRQTVESEGKSDEDIVPPESWPETGRIVMRNVSASYDTDSAQFDPSASRFTLNPKPKLALDDVSLIITAGSKVAICGRTGSGKSSLVLLLLKLLNTTPMPGSNILIDDVPLANIDRSTLRKRIIAVPQDPVFLPSGCSIKQNLDPFDRASPALCLSALSTVKLGKFVDERGGLDAAMDSDMLSAGQKQLFSLARAVVRRQVRDDVLQQEGQRCRGGLLLLDEVSSGVDNETEREMQEVIQREFGAYTVLMVAHRLDMVVKYAEEVVVMDKGAVLEQGRPNELLGKENSRFRELWKLGNVGREGKG</sequence>
<feature type="transmembrane region" description="Helical" evidence="9">
    <location>
        <begin position="276"/>
        <end position="301"/>
    </location>
</feature>
<feature type="transmembrane region" description="Helical" evidence="9">
    <location>
        <begin position="321"/>
        <end position="345"/>
    </location>
</feature>
<feature type="transmembrane region" description="Helical" evidence="9">
    <location>
        <begin position="135"/>
        <end position="154"/>
    </location>
</feature>
<feature type="transmembrane region" description="Helical" evidence="9">
    <location>
        <begin position="1053"/>
        <end position="1070"/>
    </location>
</feature>
<evidence type="ECO:0000313" key="13">
    <source>
        <dbReference type="Proteomes" id="UP000033483"/>
    </source>
</evidence>
<feature type="transmembrane region" description="Helical" evidence="9">
    <location>
        <begin position="499"/>
        <end position="524"/>
    </location>
</feature>
<dbReference type="GO" id="GO:0005524">
    <property type="term" value="F:ATP binding"/>
    <property type="evidence" value="ECO:0007669"/>
    <property type="project" value="UniProtKB-KW"/>
</dbReference>
<feature type="transmembrane region" description="Helical" evidence="9">
    <location>
        <begin position="100"/>
        <end position="123"/>
    </location>
</feature>
<dbReference type="PROSITE" id="PS00211">
    <property type="entry name" value="ABC_TRANSPORTER_1"/>
    <property type="match status" value="2"/>
</dbReference>
<dbReference type="InterPro" id="IPR027417">
    <property type="entry name" value="P-loop_NTPase"/>
</dbReference>
<keyword evidence="3" id="KW-1003">Cell membrane</keyword>